<dbReference type="SUPFAM" id="SSF143100">
    <property type="entry name" value="TTHA1013/TTHA0281-like"/>
    <property type="match status" value="1"/>
</dbReference>
<organism evidence="2">
    <name type="scientific">Leptotrichia rugosa</name>
    <dbReference type="NCBI Taxonomy" id="3239302"/>
    <lineage>
        <taxon>Bacteria</taxon>
        <taxon>Fusobacteriati</taxon>
        <taxon>Fusobacteriota</taxon>
        <taxon>Fusobacteriia</taxon>
        <taxon>Fusobacteriales</taxon>
        <taxon>Leptotrichiaceae</taxon>
        <taxon>Leptotrichia</taxon>
    </lineage>
</organism>
<dbReference type="InterPro" id="IPR031807">
    <property type="entry name" value="HicB-like"/>
</dbReference>
<dbReference type="AlphaFoldDB" id="A0AB39VHS9"/>
<dbReference type="KEGG" id="lrug:AB8B22_04360"/>
<accession>A0AB39VHS9</accession>
<dbReference type="EMBL" id="CP165644">
    <property type="protein sequence ID" value="XDU67654.1"/>
    <property type="molecule type" value="Genomic_DNA"/>
</dbReference>
<sequence length="143" mass="16527">MLVVYPAIFHKTKEEGYIVVFPDFDCGATEGKTLEEAMEMAEDYVGTWLYDDFVNKKKLPTPSKLNDVSLEIPEDEKDFYVEGESFKTLIALDMLKYVNECKKTTVRKNVSIPSWLNEMAKKQNINFSQILQDALKHELGIEY</sequence>
<gene>
    <name evidence="2" type="ORF">AB8B22_04360</name>
</gene>
<protein>
    <submittedName>
        <fullName evidence="2">Type II toxin-antitoxin system HicB family antitoxin</fullName>
    </submittedName>
</protein>
<name>A0AB39VHS9_9FUSO</name>
<reference evidence="2" key="1">
    <citation type="submission" date="2024-07" db="EMBL/GenBank/DDBJ databases">
        <authorList>
            <person name="Li X.-J."/>
            <person name="Wang X."/>
        </authorList>
    </citation>
    <scope>NUCLEOTIDE SEQUENCE</scope>
    <source>
        <strain evidence="2">HSP-334</strain>
    </source>
</reference>
<proteinExistence type="predicted"/>
<dbReference type="InterPro" id="IPR035069">
    <property type="entry name" value="TTHA1013/TTHA0281-like"/>
</dbReference>
<dbReference type="Gene3D" id="3.30.160.250">
    <property type="match status" value="1"/>
</dbReference>
<dbReference type="RefSeq" id="WP_369711795.1">
    <property type="nucleotide sequence ID" value="NZ_CP165644.1"/>
</dbReference>
<evidence type="ECO:0000313" key="2">
    <source>
        <dbReference type="EMBL" id="XDU67654.1"/>
    </source>
</evidence>
<feature type="domain" description="HicB-like antitoxin of toxin-antitoxin system" evidence="1">
    <location>
        <begin position="5"/>
        <end position="123"/>
    </location>
</feature>
<dbReference type="Pfam" id="PF15919">
    <property type="entry name" value="HicB_lk_antitox"/>
    <property type="match status" value="1"/>
</dbReference>
<evidence type="ECO:0000259" key="1">
    <source>
        <dbReference type="Pfam" id="PF15919"/>
    </source>
</evidence>